<feature type="compositionally biased region" description="Polar residues" evidence="10">
    <location>
        <begin position="17"/>
        <end position="40"/>
    </location>
</feature>
<gene>
    <name evidence="13" type="ORF">L486_04863</name>
</gene>
<evidence type="ECO:0000256" key="6">
    <source>
        <dbReference type="ARBA" id="ARBA00022989"/>
    </source>
</evidence>
<organism evidence="13 14">
    <name type="scientific">Kwoniella mangroviensis CBS 10435</name>
    <dbReference type="NCBI Taxonomy" id="1331196"/>
    <lineage>
        <taxon>Eukaryota</taxon>
        <taxon>Fungi</taxon>
        <taxon>Dikarya</taxon>
        <taxon>Basidiomycota</taxon>
        <taxon>Agaricomycotina</taxon>
        <taxon>Tremellomycetes</taxon>
        <taxon>Tremellales</taxon>
        <taxon>Cryptococcaceae</taxon>
        <taxon>Kwoniella</taxon>
    </lineage>
</organism>
<dbReference type="PANTHER" id="PTHR12560:SF11">
    <property type="entry name" value="CERAMIDE SYNTHASE LAC1-RELATED"/>
    <property type="match status" value="1"/>
</dbReference>
<dbReference type="PROSITE" id="PS50922">
    <property type="entry name" value="TLC"/>
    <property type="match status" value="1"/>
</dbReference>
<evidence type="ECO:0000256" key="7">
    <source>
        <dbReference type="ARBA" id="ARBA00023136"/>
    </source>
</evidence>
<evidence type="ECO:0000313" key="14">
    <source>
        <dbReference type="Proteomes" id="UP000092583"/>
    </source>
</evidence>
<evidence type="ECO:0000256" key="11">
    <source>
        <dbReference type="SAM" id="Phobius"/>
    </source>
</evidence>
<dbReference type="OrthoDB" id="3053196at2759"/>
<protein>
    <submittedName>
        <fullName evidence="13">Acyl-CoA-dependent ceramide synthase</fullName>
    </submittedName>
</protein>
<dbReference type="Pfam" id="PF03798">
    <property type="entry name" value="TRAM_LAG1_CLN8"/>
    <property type="match status" value="1"/>
</dbReference>
<feature type="region of interest" description="Disordered" evidence="10">
    <location>
        <begin position="1"/>
        <end position="66"/>
    </location>
</feature>
<dbReference type="InterPro" id="IPR006634">
    <property type="entry name" value="TLC-dom"/>
</dbReference>
<name>A0A1B9IP90_9TREE</name>
<feature type="transmembrane region" description="Helical" evidence="11">
    <location>
        <begin position="263"/>
        <end position="281"/>
    </location>
</feature>
<feature type="transmembrane region" description="Helical" evidence="11">
    <location>
        <begin position="85"/>
        <end position="104"/>
    </location>
</feature>
<evidence type="ECO:0000256" key="9">
    <source>
        <dbReference type="PROSITE-ProRule" id="PRU00205"/>
    </source>
</evidence>
<proteinExistence type="inferred from homology"/>
<keyword evidence="4 9" id="KW-0812">Transmembrane</keyword>
<reference evidence="14" key="2">
    <citation type="submission" date="2013-12" db="EMBL/GenBank/DDBJ databases">
        <title>Evolution of pathogenesis and genome organization in the Tremellales.</title>
        <authorList>
            <person name="Cuomo C."/>
            <person name="Litvintseva A."/>
            <person name="Heitman J."/>
            <person name="Chen Y."/>
            <person name="Sun S."/>
            <person name="Springer D."/>
            <person name="Dromer F."/>
            <person name="Young S."/>
            <person name="Zeng Q."/>
            <person name="Chapman S."/>
            <person name="Gujja S."/>
            <person name="Saif S."/>
            <person name="Birren B."/>
        </authorList>
    </citation>
    <scope>NUCLEOTIDE SEQUENCE [LARGE SCALE GENOMIC DNA]</scope>
    <source>
        <strain evidence="14">CBS 10435</strain>
    </source>
</reference>
<feature type="transmembrane region" description="Helical" evidence="11">
    <location>
        <begin position="371"/>
        <end position="393"/>
    </location>
</feature>
<keyword evidence="6 11" id="KW-1133">Transmembrane helix</keyword>
<dbReference type="InterPro" id="IPR016439">
    <property type="entry name" value="Lag1/Lac1-like"/>
</dbReference>
<keyword evidence="14" id="KW-1185">Reference proteome</keyword>
<evidence type="ECO:0000256" key="8">
    <source>
        <dbReference type="ARBA" id="ARBA00023180"/>
    </source>
</evidence>
<dbReference type="EMBL" id="KI669463">
    <property type="protein sequence ID" value="OCF57405.1"/>
    <property type="molecule type" value="Genomic_DNA"/>
</dbReference>
<reference evidence="13 14" key="1">
    <citation type="submission" date="2013-07" db="EMBL/GenBank/DDBJ databases">
        <title>The Genome Sequence of Kwoniella mangroviensis CBS10435.</title>
        <authorList>
            <consortium name="The Broad Institute Genome Sequencing Platform"/>
            <person name="Cuomo C."/>
            <person name="Litvintseva A."/>
            <person name="Chen Y."/>
            <person name="Heitman J."/>
            <person name="Sun S."/>
            <person name="Springer D."/>
            <person name="Dromer F."/>
            <person name="Young S.K."/>
            <person name="Zeng Q."/>
            <person name="Gargeya S."/>
            <person name="Fitzgerald M."/>
            <person name="Abouelleil A."/>
            <person name="Alvarado L."/>
            <person name="Berlin A.M."/>
            <person name="Chapman S.B."/>
            <person name="Dewar J."/>
            <person name="Goldberg J."/>
            <person name="Griggs A."/>
            <person name="Gujja S."/>
            <person name="Hansen M."/>
            <person name="Howarth C."/>
            <person name="Imamovic A."/>
            <person name="Larimer J."/>
            <person name="McCowan C."/>
            <person name="Murphy C."/>
            <person name="Pearson M."/>
            <person name="Priest M."/>
            <person name="Roberts A."/>
            <person name="Saif S."/>
            <person name="Shea T."/>
            <person name="Sykes S."/>
            <person name="Wortman J."/>
            <person name="Nusbaum C."/>
            <person name="Birren B."/>
        </authorList>
    </citation>
    <scope>NUCLEOTIDE SEQUENCE [LARGE SCALE GENOMIC DNA]</scope>
    <source>
        <strain evidence="13 14">CBS 10435</strain>
    </source>
</reference>
<feature type="transmembrane region" description="Helical" evidence="11">
    <location>
        <begin position="188"/>
        <end position="213"/>
    </location>
</feature>
<dbReference type="Proteomes" id="UP000092583">
    <property type="component" value="Unassembled WGS sequence"/>
</dbReference>
<dbReference type="STRING" id="1331196.A0A1B9IP90"/>
<dbReference type="PANTHER" id="PTHR12560">
    <property type="entry name" value="LONGEVITY ASSURANCE FACTOR 1 LAG1"/>
    <property type="match status" value="1"/>
</dbReference>
<dbReference type="GO" id="GO:0050291">
    <property type="term" value="F:sphingosine N-acyltransferase activity"/>
    <property type="evidence" value="ECO:0007669"/>
    <property type="project" value="InterPro"/>
</dbReference>
<evidence type="ECO:0000256" key="1">
    <source>
        <dbReference type="ARBA" id="ARBA00004477"/>
    </source>
</evidence>
<dbReference type="PIRSF" id="PIRSF005225">
    <property type="entry name" value="LAG1_LAC1"/>
    <property type="match status" value="1"/>
</dbReference>
<evidence type="ECO:0000256" key="4">
    <source>
        <dbReference type="ARBA" id="ARBA00022692"/>
    </source>
</evidence>
<dbReference type="GO" id="GO:0046513">
    <property type="term" value="P:ceramide biosynthetic process"/>
    <property type="evidence" value="ECO:0007669"/>
    <property type="project" value="InterPro"/>
</dbReference>
<evidence type="ECO:0000256" key="10">
    <source>
        <dbReference type="SAM" id="MobiDB-lite"/>
    </source>
</evidence>
<evidence type="ECO:0000256" key="3">
    <source>
        <dbReference type="ARBA" id="ARBA00022679"/>
    </source>
</evidence>
<comment type="similarity">
    <text evidence="2">Belongs to the sphingosine N-acyltransferase family.</text>
</comment>
<comment type="subcellular location">
    <subcellularLocation>
        <location evidence="1">Endoplasmic reticulum membrane</location>
        <topology evidence="1">Multi-pass membrane protein</topology>
    </subcellularLocation>
</comment>
<dbReference type="GO" id="GO:0005789">
    <property type="term" value="C:endoplasmic reticulum membrane"/>
    <property type="evidence" value="ECO:0007669"/>
    <property type="project" value="UniProtKB-SubCell"/>
</dbReference>
<keyword evidence="5" id="KW-0256">Endoplasmic reticulum</keyword>
<evidence type="ECO:0000256" key="2">
    <source>
        <dbReference type="ARBA" id="ARBA00009808"/>
    </source>
</evidence>
<evidence type="ECO:0000259" key="12">
    <source>
        <dbReference type="PROSITE" id="PS50922"/>
    </source>
</evidence>
<accession>A0A1B9IP90</accession>
<keyword evidence="3" id="KW-0808">Transferase</keyword>
<feature type="domain" description="TLC" evidence="12">
    <location>
        <begin position="179"/>
        <end position="398"/>
    </location>
</feature>
<keyword evidence="8" id="KW-0325">Glycoprotein</keyword>
<keyword evidence="7 9" id="KW-0472">Membrane</keyword>
<feature type="region of interest" description="Disordered" evidence="10">
    <location>
        <begin position="405"/>
        <end position="426"/>
    </location>
</feature>
<evidence type="ECO:0000313" key="13">
    <source>
        <dbReference type="EMBL" id="OCF57405.1"/>
    </source>
</evidence>
<evidence type="ECO:0000256" key="5">
    <source>
        <dbReference type="ARBA" id="ARBA00022824"/>
    </source>
</evidence>
<sequence>MSSATASPRKANRRRSSSVTNALKQIPLNQQQEQSYGSEDTIQESEVKPLSGKPRPKSRKKRDANDLPDNYHSRGFWDDLKTGRWMLVPSSAFILALIPIILYINHNILVQYGLLKPNTTNPFRHLLFISGELPDGRYTKSIYDFAFLGYYVIFWSFVRQFVTIHILRPMAIALGIKGGKIMRFLEQGYAVFYFSILGTLGIFVMRGLPTWWYKTEYFWIDYPHKQMTWELKTYYLVQAAYWIQQTILLAAKIEKPRKDFKELVAHHIVTLWLIGWSYNLYLTYIGVSIFVTMDVSDIFLALAKCVNYVSEAASPPFFAFFVGVWSYFRHYLNIWILWSVYTEFNLIDEKERTRFAPLEDKWLDWWMKWQIFVPIFLLQLINLFWYFLIWRILIKAVFYNDLRDERSDDEDEPEGEQTTTEKLKEQ</sequence>
<dbReference type="SMART" id="SM00724">
    <property type="entry name" value="TLC"/>
    <property type="match status" value="1"/>
</dbReference>
<dbReference type="AlphaFoldDB" id="A0A1B9IP90"/>
<feature type="transmembrane region" description="Helical" evidence="11">
    <location>
        <begin position="148"/>
        <end position="167"/>
    </location>
</feature>